<dbReference type="InterPro" id="IPR002201">
    <property type="entry name" value="Glyco_trans_9"/>
</dbReference>
<dbReference type="GO" id="GO:0008713">
    <property type="term" value="F:ADP-heptose-lipopolysaccharide heptosyltransferase activity"/>
    <property type="evidence" value="ECO:0007669"/>
    <property type="project" value="TreeGrafter"/>
</dbReference>
<dbReference type="GO" id="GO:0009244">
    <property type="term" value="P:lipopolysaccharide core region biosynthetic process"/>
    <property type="evidence" value="ECO:0007669"/>
    <property type="project" value="TreeGrafter"/>
</dbReference>
<keyword evidence="2 3" id="KW-0808">Transferase</keyword>
<evidence type="ECO:0000313" key="3">
    <source>
        <dbReference type="EMBL" id="SDC02895.1"/>
    </source>
</evidence>
<protein>
    <submittedName>
        <fullName evidence="3">Heptosyltransferase-2</fullName>
    </submittedName>
</protein>
<evidence type="ECO:0000256" key="1">
    <source>
        <dbReference type="ARBA" id="ARBA00022676"/>
    </source>
</evidence>
<organism evidence="3 4">
    <name type="scientific">Desulfurella multipotens</name>
    <dbReference type="NCBI Taxonomy" id="79269"/>
    <lineage>
        <taxon>Bacteria</taxon>
        <taxon>Pseudomonadati</taxon>
        <taxon>Campylobacterota</taxon>
        <taxon>Desulfurellia</taxon>
        <taxon>Desulfurellales</taxon>
        <taxon>Desulfurellaceae</taxon>
        <taxon>Desulfurella</taxon>
    </lineage>
</organism>
<sequence length="326" mass="37916">MKILVIQLRQLGDLILTTPLFSRLLELNHDLYILTEKLGFDLLKNDPVLSDKIIISSNSVLNELITIKKIRKEKFDVIIDCMSNLRTATICKFSGTQSFAFNKSWRKYFYTNLLDYEDRGYSAYDKLQFLKIFNDDCDKLQFRIFSSDSDDKKVETFLEKNKIKNLITISITHKRQTRRWPDSYYIELADMLKQDGFDLVFTAAKSEYHYVENALKLSKYNHFFYRDSSVGELVSLIKRALLHIGNDSAPKHIAVALGIPSFTIFGASNPKGWHPPNNLLHDYIQLGIVCQPCSKKECEKPNCLLELKPKQVYAKLKNFMENLWVQ</sequence>
<keyword evidence="4" id="KW-1185">Reference proteome</keyword>
<dbReference type="PANTHER" id="PTHR30160:SF1">
    <property type="entry name" value="LIPOPOLYSACCHARIDE 1,2-N-ACETYLGLUCOSAMINETRANSFERASE-RELATED"/>
    <property type="match status" value="1"/>
</dbReference>
<dbReference type="AlphaFoldDB" id="A0A1G6IA59"/>
<reference evidence="4" key="1">
    <citation type="submission" date="2016-10" db="EMBL/GenBank/DDBJ databases">
        <authorList>
            <person name="Varghese N."/>
            <person name="Submissions S."/>
        </authorList>
    </citation>
    <scope>NUCLEOTIDE SEQUENCE [LARGE SCALE GENOMIC DNA]</scope>
    <source>
        <strain evidence="4">DSM 8415</strain>
    </source>
</reference>
<dbReference type="Pfam" id="PF01075">
    <property type="entry name" value="Glyco_transf_9"/>
    <property type="match status" value="1"/>
</dbReference>
<dbReference type="InterPro" id="IPR051199">
    <property type="entry name" value="LPS_LOS_Heptosyltrfase"/>
</dbReference>
<dbReference type="EMBL" id="FMYU01000001">
    <property type="protein sequence ID" value="SDC02895.1"/>
    <property type="molecule type" value="Genomic_DNA"/>
</dbReference>
<dbReference type="Gene3D" id="3.40.50.2000">
    <property type="entry name" value="Glycogen Phosphorylase B"/>
    <property type="match status" value="2"/>
</dbReference>
<dbReference type="OrthoDB" id="9760688at2"/>
<dbReference type="SUPFAM" id="SSF53756">
    <property type="entry name" value="UDP-Glycosyltransferase/glycogen phosphorylase"/>
    <property type="match status" value="1"/>
</dbReference>
<dbReference type="Proteomes" id="UP000199411">
    <property type="component" value="Unassembled WGS sequence"/>
</dbReference>
<dbReference type="RefSeq" id="WP_092127602.1">
    <property type="nucleotide sequence ID" value="NZ_FMYU01000001.1"/>
</dbReference>
<evidence type="ECO:0000313" key="4">
    <source>
        <dbReference type="Proteomes" id="UP000199411"/>
    </source>
</evidence>
<accession>A0A1G6IA59</accession>
<keyword evidence="1" id="KW-0328">Glycosyltransferase</keyword>
<proteinExistence type="predicted"/>
<dbReference type="PANTHER" id="PTHR30160">
    <property type="entry name" value="TETRAACYLDISACCHARIDE 4'-KINASE-RELATED"/>
    <property type="match status" value="1"/>
</dbReference>
<gene>
    <name evidence="3" type="ORF">SAMN05660835_00247</name>
</gene>
<name>A0A1G6IA59_9BACT</name>
<dbReference type="CDD" id="cd03789">
    <property type="entry name" value="GT9_LPS_heptosyltransferase"/>
    <property type="match status" value="1"/>
</dbReference>
<dbReference type="GO" id="GO:0005829">
    <property type="term" value="C:cytosol"/>
    <property type="evidence" value="ECO:0007669"/>
    <property type="project" value="TreeGrafter"/>
</dbReference>
<evidence type="ECO:0000256" key="2">
    <source>
        <dbReference type="ARBA" id="ARBA00022679"/>
    </source>
</evidence>